<feature type="compositionally biased region" description="Pro residues" evidence="3">
    <location>
        <begin position="1739"/>
        <end position="1755"/>
    </location>
</feature>
<dbReference type="SMART" id="SM00498">
    <property type="entry name" value="FH2"/>
    <property type="match status" value="1"/>
</dbReference>
<comment type="caution">
    <text evidence="5">The sequence shown here is derived from an EMBL/GenBank/DDBJ whole genome shotgun (WGS) entry which is preliminary data.</text>
</comment>
<feature type="compositionally biased region" description="Low complexity" evidence="3">
    <location>
        <begin position="1590"/>
        <end position="1621"/>
    </location>
</feature>
<comment type="similarity">
    <text evidence="1">Belongs to the formin-like family. Class-II subfamily.</text>
</comment>
<keyword evidence="6" id="KW-1185">Reference proteome</keyword>
<accession>A0ABP1FTF1</accession>
<dbReference type="SUPFAM" id="SSF101447">
    <property type="entry name" value="Formin homology 2 domain (FH2 domain)"/>
    <property type="match status" value="1"/>
</dbReference>
<feature type="compositionally biased region" description="Low complexity" evidence="3">
    <location>
        <begin position="2172"/>
        <end position="2202"/>
    </location>
</feature>
<dbReference type="InterPro" id="IPR015425">
    <property type="entry name" value="FH2_Formin"/>
</dbReference>
<evidence type="ECO:0000256" key="1">
    <source>
        <dbReference type="ARBA" id="ARBA00006468"/>
    </source>
</evidence>
<feature type="region of interest" description="Disordered" evidence="3">
    <location>
        <begin position="542"/>
        <end position="569"/>
    </location>
</feature>
<dbReference type="Gene3D" id="1.20.58.2220">
    <property type="entry name" value="Formin, FH2 domain"/>
    <property type="match status" value="1"/>
</dbReference>
<feature type="compositionally biased region" description="Low complexity" evidence="3">
    <location>
        <begin position="2405"/>
        <end position="2414"/>
    </location>
</feature>
<feature type="region of interest" description="Disordered" evidence="3">
    <location>
        <begin position="903"/>
        <end position="985"/>
    </location>
</feature>
<dbReference type="PANTHER" id="PTHR45733">
    <property type="entry name" value="FORMIN-J"/>
    <property type="match status" value="1"/>
</dbReference>
<feature type="compositionally biased region" description="Low complexity" evidence="3">
    <location>
        <begin position="390"/>
        <end position="402"/>
    </location>
</feature>
<evidence type="ECO:0000259" key="4">
    <source>
        <dbReference type="PROSITE" id="PS51444"/>
    </source>
</evidence>
<evidence type="ECO:0000256" key="3">
    <source>
        <dbReference type="SAM" id="MobiDB-lite"/>
    </source>
</evidence>
<evidence type="ECO:0000313" key="5">
    <source>
        <dbReference type="EMBL" id="CAL5223210.1"/>
    </source>
</evidence>
<dbReference type="Pfam" id="PF02181">
    <property type="entry name" value="FH2"/>
    <property type="match status" value="1"/>
</dbReference>
<feature type="region of interest" description="Disordered" evidence="3">
    <location>
        <begin position="1010"/>
        <end position="1097"/>
    </location>
</feature>
<feature type="compositionally biased region" description="Low complexity" evidence="3">
    <location>
        <begin position="1042"/>
        <end position="1061"/>
    </location>
</feature>
<dbReference type="PANTHER" id="PTHR45733:SF8">
    <property type="entry name" value="FORMIN-J"/>
    <property type="match status" value="1"/>
</dbReference>
<feature type="region of interest" description="Disordered" evidence="3">
    <location>
        <begin position="2341"/>
        <end position="2418"/>
    </location>
</feature>
<feature type="compositionally biased region" description="Polar residues" evidence="3">
    <location>
        <begin position="1496"/>
        <end position="1525"/>
    </location>
</feature>
<protein>
    <recommendedName>
        <fullName evidence="2">Formin-like protein</fullName>
    </recommendedName>
</protein>
<gene>
    <name evidence="5" type="primary">g5686</name>
    <name evidence="5" type="ORF">VP750_LOCUS4869</name>
</gene>
<organism evidence="5 6">
    <name type="scientific">Coccomyxa viridis</name>
    <dbReference type="NCBI Taxonomy" id="1274662"/>
    <lineage>
        <taxon>Eukaryota</taxon>
        <taxon>Viridiplantae</taxon>
        <taxon>Chlorophyta</taxon>
        <taxon>core chlorophytes</taxon>
        <taxon>Trebouxiophyceae</taxon>
        <taxon>Trebouxiophyceae incertae sedis</taxon>
        <taxon>Coccomyxaceae</taxon>
        <taxon>Coccomyxa</taxon>
    </lineage>
</organism>
<dbReference type="InterPro" id="IPR042201">
    <property type="entry name" value="FH2_Formin_sf"/>
</dbReference>
<feature type="compositionally biased region" description="Basic and acidic residues" evidence="3">
    <location>
        <begin position="2158"/>
        <end position="2171"/>
    </location>
</feature>
<dbReference type="Proteomes" id="UP001497392">
    <property type="component" value="Unassembled WGS sequence"/>
</dbReference>
<reference evidence="5 6" key="1">
    <citation type="submission" date="2024-06" db="EMBL/GenBank/DDBJ databases">
        <authorList>
            <person name="Kraege A."/>
            <person name="Thomma B."/>
        </authorList>
    </citation>
    <scope>NUCLEOTIDE SEQUENCE [LARGE SCALE GENOMIC DNA]</scope>
</reference>
<feature type="region of interest" description="Disordered" evidence="3">
    <location>
        <begin position="237"/>
        <end position="270"/>
    </location>
</feature>
<feature type="region of interest" description="Disordered" evidence="3">
    <location>
        <begin position="2447"/>
        <end position="2508"/>
    </location>
</feature>
<dbReference type="PROSITE" id="PS51444">
    <property type="entry name" value="FH2"/>
    <property type="match status" value="1"/>
</dbReference>
<sequence length="2536" mass="262424">MDAPQACLASRGKGLHTDTLRIHLGTVTSPAIHGLRGELLSRLMTKVAAELAGCGQPDALRRSFVLAIAPALCLDASRATQRKATEMLLWAHEQLVQAEAGAAMPPQRHRPAGDAPKGSLLAQQGFKQRPALLTADTNIGVAKDYGPPVETQDLKAMRAEEDWHIPADYGRESENLKVAADGPQLLTERGQRALQRLAGFQGPVGQWAASSCQGTSERHLSRATSASSASLHAGTLHACRGSAPGSRGSSQGPRGMEGREVSTAILQKPQTKERVALYTAQEKTKYQRPGWRPPGRLPAHQEARRLSATVVMPYHAKRKTGRSITDPLRSSTSQAPAAWEHPTAVQQQLRQPAADAQILSVEHELDESPQQAHSWRLEEPADELSMSPGQQRPEQAPAARAAHSVGHHASSNHAPEAPWQLYVGDSRPASHGAWPGMQPDSHGSSAAASSALWLSAAETAPPNQGRMYLLEEEQLLNEHLPTAFQSLVERPGAHADDKAGSKASDKPVAGMALDRGAQPVKLRREISRAGAHTCALGGNSHGANHAAGSDVWASQEAAPRSQQHAGSAAGYGYSSVPGFLPGVSSGQAPGWGALAASHVAQKPALVSDSSSTPPTFDIEAAQPASTAAHDSRPRILHGSMPSQRIMSQSSGSQSRGPAVASSQGVLPDQAHPLGSSRTALSAMQPPETGQHGALQDSFTELQPASAYDQDGVNLGCFAEQCGAAMQVSGEQADAAGRPGSAAPLDRIAAAASGSLLEVGPDSGQDGVSLGCRTEQCDAGNQMSHGEGYAAGRPVSAASLSAIAVAASGSLLEVGPDSGEDGVSIGCITEQCDAGMQVPRGEGYAAGRPVSAASLKRVAVAASSSLQEVAESRSVWMQLSAVFSEADSILEDASGSCGGSLSSCPSHRELADNNSPSSGHGSAHGGITLACSSGSPEDASCSGMPDGTLPAGNSAGQADSGHASHSKRASHDSPNSGHGSADADAAATFGSCQPESAICSDLHGSMLAAEEQAASAMRRDAGHDVSAPGTEQDSMGHGGMSLPAQAAPSATAAAAADGGAQPLHGATQASAPRDSHPGPRSSGVQDIVGPNGSERVRGAARQGDVGHLNVAAYHPNRSPQAAALGGSTHLRSPLRADLVARSPQEKALHASAHLRTPPASAKKALRFPSPARVPGVGRHGQAQQAAAAAAQATSRVISGFGQVAARLGMSGFFGSAPAGSKPAGTQKAHAAAAADASLRADAGLGVPKGMAKGAPRRSSGRKGAPVSQPSLRKTSAAAHEALSNRPGQVGNGSREPETLHRQAPAQHGGQDFASTQHSSASLRASSAHTHVEAAGGSQASLSQDEQLRSASALPGGSEKAHQAGASTEHLLSTAAATGHVIGQLEGTSLLSSEGAAMESTPNAMSGMPMNTGEHIISKVATISLSSAPTGQRLTIGAPIDSSISDHESSDMSGESAGDREHDDSSWPAGTVQHSVAASKATHARSDELRSSGGSVGSYRTDSDLSNSQHDSYQGSDPSRPESSGTHGTIDALKRDGQSISVPADMAAVLRNLQLGLKGEAPSSSQGASSEEDQARVRGFLQELSQKPPEEAVVLLQNALAQAGRPEPAGAAAEPSAAPKKATAPPPPPPPPPRKPSAVTGGSSPAPDQAPAPRAPPPPPPPPPKKAPAGKVPPPPPPPPPPKKAPAGKVPPPPPPPPPKKAPGGKGPPPPPPMPPKKTPAGKGPPPPPPLPPKSGAKGAPKPPAGTPPPPPPPSRGPTPGKSAQKSLPSTPGIAKVKSRRLKQLHWDKIKTPQQGTVWAKDQPQVNLNLTELENLFQIMENQAMKKLVKVRNEDILLIEHRRAHNICIELAGVRMPFPDIKEALWRMEDSRLSVEQLTALSRAVPEEQERRDIGLFLKGEHPKHRGVSEAGLLGTVERYFAEIMPIPRLQQRIDCFIFTRSFEPAMQRVRGQLEVLMSASEELMACGDFMILLRAVLTLGNHLNEGTMRGSASGFKLDTLLKLADVKGTDRKTSLLHFVLEQLLKEENASVGTLSAQLKSIHPAANLQVSAIKQGIAELRAGLKKAESEISMAADLVGADEGAALMAQFANMMAAFHTSAVAAVARTEEHEASVYGSMKSVTAYFGEDWDANDPSRVLRVIRDFMNLFNKAQHEIEAKKLKEEEERSKEQRKASLAASRRPSLSAPGGAPSAAGEAATPSGAPKGSTLMSPEQGESEMQTPMSQMMPCPAQMGTPAESVGSVWVPDAVSVSRAPVRDNWPSNGFGRVLEEPQTQRSPRASLAEHALGSRHPCRLSSGNEAQDAALGSAGCADADVTLEVVASKEAAADACLAAAQDGNMRVANEASSAGEQRIPAKLGSPRQQEVQHAAAHEDQQSVESKHLQQPREPLDVRAAFAAGGRGSQGDSSAESSPCSSQQAYADAGSNAMFTPVPLVDRLPVGTRSSLRLEQLPCPSPLPASCPATPAGQRRQPLPEESTPVLFGRPASAGVGSARRAPYLEGSGWTPPPTVLVDSQRYFTPGFKRMFTPAGSPSGSPSL</sequence>
<proteinExistence type="inferred from homology"/>
<feature type="region of interest" description="Disordered" evidence="3">
    <location>
        <begin position="319"/>
        <end position="353"/>
    </location>
</feature>
<feature type="region of interest" description="Disordered" evidence="3">
    <location>
        <begin position="2254"/>
        <end position="2306"/>
    </location>
</feature>
<feature type="region of interest" description="Disordered" evidence="3">
    <location>
        <begin position="1557"/>
        <end position="1778"/>
    </location>
</feature>
<evidence type="ECO:0000313" key="6">
    <source>
        <dbReference type="Proteomes" id="UP001497392"/>
    </source>
</evidence>
<feature type="compositionally biased region" description="Pro residues" evidence="3">
    <location>
        <begin position="1646"/>
        <end position="1731"/>
    </location>
</feature>
<feature type="region of interest" description="Disordered" evidence="3">
    <location>
        <begin position="1243"/>
        <end position="1365"/>
    </location>
</feature>
<feature type="region of interest" description="Disordered" evidence="3">
    <location>
        <begin position="2158"/>
        <end position="2236"/>
    </location>
</feature>
<dbReference type="InterPro" id="IPR051144">
    <property type="entry name" value="Formin_homology_domain"/>
</dbReference>
<name>A0ABP1FTF1_9CHLO</name>
<dbReference type="EMBL" id="CAXHTA020000008">
    <property type="protein sequence ID" value="CAL5223210.1"/>
    <property type="molecule type" value="Genomic_DNA"/>
</dbReference>
<feature type="region of interest" description="Disordered" evidence="3">
    <location>
        <begin position="1430"/>
        <end position="1536"/>
    </location>
</feature>
<feature type="region of interest" description="Disordered" evidence="3">
    <location>
        <begin position="379"/>
        <end position="413"/>
    </location>
</feature>
<feature type="compositionally biased region" description="Basic and acidic residues" evidence="3">
    <location>
        <begin position="2368"/>
        <end position="2380"/>
    </location>
</feature>
<feature type="compositionally biased region" description="Low complexity" evidence="3">
    <location>
        <begin position="237"/>
        <end position="254"/>
    </location>
</feature>
<feature type="compositionally biased region" description="Polar residues" evidence="3">
    <location>
        <begin position="640"/>
        <end position="664"/>
    </location>
</feature>
<feature type="compositionally biased region" description="Low complexity" evidence="3">
    <location>
        <begin position="1313"/>
        <end position="1327"/>
    </location>
</feature>
<evidence type="ECO:0000256" key="2">
    <source>
        <dbReference type="RuleBase" id="RU361260"/>
    </source>
</evidence>
<feature type="compositionally biased region" description="Pro residues" evidence="3">
    <location>
        <begin position="1622"/>
        <end position="1633"/>
    </location>
</feature>
<dbReference type="Gene3D" id="6.10.30.50">
    <property type="match status" value="1"/>
</dbReference>
<feature type="domain" description="FH2" evidence="4">
    <location>
        <begin position="1770"/>
        <end position="2173"/>
    </location>
</feature>
<feature type="region of interest" description="Disordered" evidence="3">
    <location>
        <begin position="605"/>
        <end position="693"/>
    </location>
</feature>